<dbReference type="Proteomes" id="UP000314294">
    <property type="component" value="Unassembled WGS sequence"/>
</dbReference>
<evidence type="ECO:0000313" key="2">
    <source>
        <dbReference type="EMBL" id="TNN43680.1"/>
    </source>
</evidence>
<sequence length="76" mass="8164">MSAGLQGYGGRRDKSPGVRFAACSCQTIDPPPSDVMYASITAEPTRRALSPGGDQLQAARREQRSTPGRGEKSRNR</sequence>
<dbReference type="AlphaFoldDB" id="A0A4Z2FS35"/>
<evidence type="ECO:0000256" key="1">
    <source>
        <dbReference type="SAM" id="MobiDB-lite"/>
    </source>
</evidence>
<protein>
    <submittedName>
        <fullName evidence="2">Uncharacterized protein</fullName>
    </submittedName>
</protein>
<accession>A0A4Z2FS35</accession>
<gene>
    <name evidence="2" type="ORF">EYF80_046123</name>
</gene>
<feature type="compositionally biased region" description="Basic and acidic residues" evidence="1">
    <location>
        <begin position="59"/>
        <end position="76"/>
    </location>
</feature>
<dbReference type="EMBL" id="SRLO01000951">
    <property type="protein sequence ID" value="TNN43680.1"/>
    <property type="molecule type" value="Genomic_DNA"/>
</dbReference>
<name>A0A4Z2FS35_9TELE</name>
<keyword evidence="3" id="KW-1185">Reference proteome</keyword>
<evidence type="ECO:0000313" key="3">
    <source>
        <dbReference type="Proteomes" id="UP000314294"/>
    </source>
</evidence>
<feature type="region of interest" description="Disordered" evidence="1">
    <location>
        <begin position="40"/>
        <end position="76"/>
    </location>
</feature>
<reference evidence="2 3" key="1">
    <citation type="submission" date="2019-03" db="EMBL/GenBank/DDBJ databases">
        <title>First draft genome of Liparis tanakae, snailfish: a comprehensive survey of snailfish specific genes.</title>
        <authorList>
            <person name="Kim W."/>
            <person name="Song I."/>
            <person name="Jeong J.-H."/>
            <person name="Kim D."/>
            <person name="Kim S."/>
            <person name="Ryu S."/>
            <person name="Song J.Y."/>
            <person name="Lee S.K."/>
        </authorList>
    </citation>
    <scope>NUCLEOTIDE SEQUENCE [LARGE SCALE GENOMIC DNA]</scope>
    <source>
        <tissue evidence="2">Muscle</tissue>
    </source>
</reference>
<proteinExistence type="predicted"/>
<comment type="caution">
    <text evidence="2">The sequence shown here is derived from an EMBL/GenBank/DDBJ whole genome shotgun (WGS) entry which is preliminary data.</text>
</comment>
<organism evidence="2 3">
    <name type="scientific">Liparis tanakae</name>
    <name type="common">Tanaka's snailfish</name>
    <dbReference type="NCBI Taxonomy" id="230148"/>
    <lineage>
        <taxon>Eukaryota</taxon>
        <taxon>Metazoa</taxon>
        <taxon>Chordata</taxon>
        <taxon>Craniata</taxon>
        <taxon>Vertebrata</taxon>
        <taxon>Euteleostomi</taxon>
        <taxon>Actinopterygii</taxon>
        <taxon>Neopterygii</taxon>
        <taxon>Teleostei</taxon>
        <taxon>Neoteleostei</taxon>
        <taxon>Acanthomorphata</taxon>
        <taxon>Eupercaria</taxon>
        <taxon>Perciformes</taxon>
        <taxon>Cottioidei</taxon>
        <taxon>Cottales</taxon>
        <taxon>Liparidae</taxon>
        <taxon>Liparis</taxon>
    </lineage>
</organism>